<feature type="region of interest" description="Disordered" evidence="1">
    <location>
        <begin position="212"/>
        <end position="248"/>
    </location>
</feature>
<sequence>MGATASLSPPFAWDAHDAMLLVEFTSIDSVTSFSVTADEPDLEGWIDDFDTPSLNAVHKDYSSSVLFDFPFTTLLWPTNPGSPIRNIYDSETPASESSTLSHPGGLARHIARTLTLQPARDTDNPLPQPLLFNLGRVFPSVRSMDMGKAQQLGEEAVVKTVDDLPSLRAVRFARQPSCHGVFPAVVQDSGGPLLRIKCAFHKCRDGSGDWSVWEGPADEGGEDGAGGADRSGKMEMDVSVGEAGTTRAAARRRRARAWSIASGTSASAFFATPPFYGAAEGGEGDRGQTRASC</sequence>
<name>A0A0G4FUW3_VITBC</name>
<protein>
    <submittedName>
        <fullName evidence="2">Uncharacterized protein</fullName>
    </submittedName>
</protein>
<organism evidence="2 3">
    <name type="scientific">Vitrella brassicaformis (strain CCMP3155)</name>
    <dbReference type="NCBI Taxonomy" id="1169540"/>
    <lineage>
        <taxon>Eukaryota</taxon>
        <taxon>Sar</taxon>
        <taxon>Alveolata</taxon>
        <taxon>Colpodellida</taxon>
        <taxon>Vitrellaceae</taxon>
        <taxon>Vitrella</taxon>
    </lineage>
</organism>
<evidence type="ECO:0000256" key="1">
    <source>
        <dbReference type="SAM" id="MobiDB-lite"/>
    </source>
</evidence>
<accession>A0A0G4FUW3</accession>
<dbReference type="AlphaFoldDB" id="A0A0G4FUW3"/>
<evidence type="ECO:0000313" key="3">
    <source>
        <dbReference type="Proteomes" id="UP000041254"/>
    </source>
</evidence>
<keyword evidence="3" id="KW-1185">Reference proteome</keyword>
<dbReference type="VEuPathDB" id="CryptoDB:Vbra_399"/>
<dbReference type="Proteomes" id="UP000041254">
    <property type="component" value="Unassembled WGS sequence"/>
</dbReference>
<proteinExistence type="predicted"/>
<evidence type="ECO:0000313" key="2">
    <source>
        <dbReference type="EMBL" id="CEM18746.1"/>
    </source>
</evidence>
<dbReference type="EMBL" id="CDMY01000508">
    <property type="protein sequence ID" value="CEM18746.1"/>
    <property type="molecule type" value="Genomic_DNA"/>
</dbReference>
<dbReference type="PhylomeDB" id="A0A0G4FUW3"/>
<gene>
    <name evidence="2" type="ORF">Vbra_399</name>
</gene>
<dbReference type="InParanoid" id="A0A0G4FUW3"/>
<reference evidence="2 3" key="1">
    <citation type="submission" date="2014-11" db="EMBL/GenBank/DDBJ databases">
        <authorList>
            <person name="Zhu J."/>
            <person name="Qi W."/>
            <person name="Song R."/>
        </authorList>
    </citation>
    <scope>NUCLEOTIDE SEQUENCE [LARGE SCALE GENOMIC DNA]</scope>
</reference>